<sequence>MWPEHTGIPLGDGSGVSYYVMEIHYDNPKLTGGIVDNSGLRLLYTEKLRKYDAGIIGAGHKVSPLMIVPPKHTWKTVAHCSGYCTQTVRLFQV</sequence>
<proteinExistence type="predicted"/>
<organism evidence="2 3">
    <name type="scientific">Portunus trituberculatus</name>
    <name type="common">Swimming crab</name>
    <name type="synonym">Neptunus trituberculatus</name>
    <dbReference type="NCBI Taxonomy" id="210409"/>
    <lineage>
        <taxon>Eukaryota</taxon>
        <taxon>Metazoa</taxon>
        <taxon>Ecdysozoa</taxon>
        <taxon>Arthropoda</taxon>
        <taxon>Crustacea</taxon>
        <taxon>Multicrustacea</taxon>
        <taxon>Malacostraca</taxon>
        <taxon>Eumalacostraca</taxon>
        <taxon>Eucarida</taxon>
        <taxon>Decapoda</taxon>
        <taxon>Pleocyemata</taxon>
        <taxon>Brachyura</taxon>
        <taxon>Eubrachyura</taxon>
        <taxon>Portunoidea</taxon>
        <taxon>Portunidae</taxon>
        <taxon>Portuninae</taxon>
        <taxon>Portunus</taxon>
    </lineage>
</organism>
<dbReference type="AlphaFoldDB" id="A0A5B7J0B2"/>
<dbReference type="Pfam" id="PF01082">
    <property type="entry name" value="Cu2_monooxygen"/>
    <property type="match status" value="1"/>
</dbReference>
<accession>A0A5B7J0B2</accession>
<feature type="domain" description="Copper type II ascorbate-dependent monooxygenase N-terminal" evidence="1">
    <location>
        <begin position="2"/>
        <end position="30"/>
    </location>
</feature>
<comment type="caution">
    <text evidence="2">The sequence shown here is derived from an EMBL/GenBank/DDBJ whole genome shotgun (WGS) entry which is preliminary data.</text>
</comment>
<dbReference type="GO" id="GO:0006589">
    <property type="term" value="P:octopamine biosynthetic process"/>
    <property type="evidence" value="ECO:0007669"/>
    <property type="project" value="TreeGrafter"/>
</dbReference>
<dbReference type="SUPFAM" id="SSF49742">
    <property type="entry name" value="PHM/PNGase F"/>
    <property type="match status" value="1"/>
</dbReference>
<dbReference type="EMBL" id="VSRR010073538">
    <property type="protein sequence ID" value="MPC87117.1"/>
    <property type="molecule type" value="Genomic_DNA"/>
</dbReference>
<gene>
    <name evidence="2" type="primary">MOXD1_3</name>
    <name evidence="2" type="ORF">E2C01_081968</name>
</gene>
<dbReference type="PANTHER" id="PTHR10157:SF23">
    <property type="entry name" value="MOXD1 HOMOLOG 1"/>
    <property type="match status" value="1"/>
</dbReference>
<dbReference type="InterPro" id="IPR036939">
    <property type="entry name" value="Cu2_ascorb_mOase_N_sf"/>
</dbReference>
<dbReference type="OrthoDB" id="10003276at2759"/>
<dbReference type="GO" id="GO:0042421">
    <property type="term" value="P:norepinephrine biosynthetic process"/>
    <property type="evidence" value="ECO:0007669"/>
    <property type="project" value="TreeGrafter"/>
</dbReference>
<keyword evidence="2" id="KW-0503">Monooxygenase</keyword>
<dbReference type="PANTHER" id="PTHR10157">
    <property type="entry name" value="DOPAMINE BETA HYDROXYLASE RELATED"/>
    <property type="match status" value="1"/>
</dbReference>
<dbReference type="GO" id="GO:0004500">
    <property type="term" value="F:dopamine beta-monooxygenase activity"/>
    <property type="evidence" value="ECO:0007669"/>
    <property type="project" value="InterPro"/>
</dbReference>
<dbReference type="Proteomes" id="UP000324222">
    <property type="component" value="Unassembled WGS sequence"/>
</dbReference>
<keyword evidence="2" id="KW-0560">Oxidoreductase</keyword>
<dbReference type="Gene3D" id="2.60.120.310">
    <property type="entry name" value="Copper type II, ascorbate-dependent monooxygenase, N-terminal domain"/>
    <property type="match status" value="1"/>
</dbReference>
<keyword evidence="3" id="KW-1185">Reference proteome</keyword>
<protein>
    <submittedName>
        <fullName evidence="2">DBH-like monooxygenase protein 1</fullName>
    </submittedName>
</protein>
<dbReference type="GO" id="GO:0030667">
    <property type="term" value="C:secretory granule membrane"/>
    <property type="evidence" value="ECO:0007669"/>
    <property type="project" value="TreeGrafter"/>
</dbReference>
<dbReference type="GO" id="GO:0005615">
    <property type="term" value="C:extracellular space"/>
    <property type="evidence" value="ECO:0007669"/>
    <property type="project" value="TreeGrafter"/>
</dbReference>
<evidence type="ECO:0000259" key="1">
    <source>
        <dbReference type="Pfam" id="PF01082"/>
    </source>
</evidence>
<evidence type="ECO:0000313" key="2">
    <source>
        <dbReference type="EMBL" id="MPC87117.1"/>
    </source>
</evidence>
<dbReference type="InterPro" id="IPR008977">
    <property type="entry name" value="PHM/PNGase_F_dom_sf"/>
</dbReference>
<dbReference type="GO" id="GO:0005507">
    <property type="term" value="F:copper ion binding"/>
    <property type="evidence" value="ECO:0007669"/>
    <property type="project" value="InterPro"/>
</dbReference>
<dbReference type="InterPro" id="IPR000323">
    <property type="entry name" value="Cu2_ascorb_mOase_N"/>
</dbReference>
<evidence type="ECO:0000313" key="3">
    <source>
        <dbReference type="Proteomes" id="UP000324222"/>
    </source>
</evidence>
<dbReference type="InterPro" id="IPR000945">
    <property type="entry name" value="DBH-like"/>
</dbReference>
<reference evidence="2 3" key="1">
    <citation type="submission" date="2019-05" db="EMBL/GenBank/DDBJ databases">
        <title>Another draft genome of Portunus trituberculatus and its Hox gene families provides insights of decapod evolution.</title>
        <authorList>
            <person name="Jeong J.-H."/>
            <person name="Song I."/>
            <person name="Kim S."/>
            <person name="Choi T."/>
            <person name="Kim D."/>
            <person name="Ryu S."/>
            <person name="Kim W."/>
        </authorList>
    </citation>
    <scope>NUCLEOTIDE SEQUENCE [LARGE SCALE GENOMIC DNA]</scope>
    <source>
        <tissue evidence="2">Muscle</tissue>
    </source>
</reference>
<name>A0A5B7J0B2_PORTR</name>
<dbReference type="GO" id="GO:0042420">
    <property type="term" value="P:dopamine catabolic process"/>
    <property type="evidence" value="ECO:0007669"/>
    <property type="project" value="TreeGrafter"/>
</dbReference>